<evidence type="ECO:0000313" key="16">
    <source>
        <dbReference type="EMBL" id="KAK4190090.1"/>
    </source>
</evidence>
<keyword evidence="5" id="KW-0752">Steroid biosynthesis</keyword>
<evidence type="ECO:0000256" key="10">
    <source>
        <dbReference type="ARBA" id="ARBA00023166"/>
    </source>
</evidence>
<evidence type="ECO:0000256" key="13">
    <source>
        <dbReference type="PROSITE-ProRule" id="PRU01087"/>
    </source>
</evidence>
<evidence type="ECO:0000256" key="14">
    <source>
        <dbReference type="SAM" id="Phobius"/>
    </source>
</evidence>
<comment type="caution">
    <text evidence="16">The sequence shown here is derived from an EMBL/GenBank/DDBJ whole genome shotgun (WGS) entry which is preliminary data.</text>
</comment>
<evidence type="ECO:0000313" key="17">
    <source>
        <dbReference type="Proteomes" id="UP001302126"/>
    </source>
</evidence>
<keyword evidence="8" id="KW-0443">Lipid metabolism</keyword>
<keyword evidence="4 13" id="KW-0812">Transmembrane</keyword>
<evidence type="ECO:0000256" key="12">
    <source>
        <dbReference type="ARBA" id="ARBA00023235"/>
    </source>
</evidence>
<evidence type="ECO:0000256" key="4">
    <source>
        <dbReference type="ARBA" id="ARBA00022692"/>
    </source>
</evidence>
<dbReference type="PANTHER" id="PTHR14207:SF0">
    <property type="entry name" value="3-BETA-HYDROXYSTEROID-DELTA(8),DELTA(7)-ISOMERASE"/>
    <property type="match status" value="1"/>
</dbReference>
<evidence type="ECO:0000256" key="9">
    <source>
        <dbReference type="ARBA" id="ARBA00023136"/>
    </source>
</evidence>
<organism evidence="16 17">
    <name type="scientific">Podospora australis</name>
    <dbReference type="NCBI Taxonomy" id="1536484"/>
    <lineage>
        <taxon>Eukaryota</taxon>
        <taxon>Fungi</taxon>
        <taxon>Dikarya</taxon>
        <taxon>Ascomycota</taxon>
        <taxon>Pezizomycotina</taxon>
        <taxon>Sordariomycetes</taxon>
        <taxon>Sordariomycetidae</taxon>
        <taxon>Sordariales</taxon>
        <taxon>Podosporaceae</taxon>
        <taxon>Podospora</taxon>
    </lineage>
</organism>
<keyword evidence="7" id="KW-0756">Sterol biosynthesis</keyword>
<dbReference type="GO" id="GO:0047750">
    <property type="term" value="F:cholestenol delta-isomerase activity"/>
    <property type="evidence" value="ECO:0007669"/>
    <property type="project" value="InterPro"/>
</dbReference>
<dbReference type="InterPro" id="IPR007905">
    <property type="entry name" value="EBP"/>
</dbReference>
<keyword evidence="3" id="KW-0444">Lipid biosynthesis</keyword>
<dbReference type="GO" id="GO:0016020">
    <property type="term" value="C:membrane"/>
    <property type="evidence" value="ECO:0007669"/>
    <property type="project" value="UniProtKB-SubCell"/>
</dbReference>
<feature type="transmembrane region" description="Helical" evidence="14">
    <location>
        <begin position="112"/>
        <end position="138"/>
    </location>
</feature>
<name>A0AAN7ALR6_9PEZI</name>
<feature type="transmembrane region" description="Helical" evidence="14">
    <location>
        <begin position="25"/>
        <end position="47"/>
    </location>
</feature>
<keyword evidence="11" id="KW-0753">Steroid metabolism</keyword>
<sequence length="233" mass="26345">MAAQHHPYYPTDTIVEGFAPNESPLFIILAGFGGVIALFVGSCVGLARWRNSRLGRWELGVVGWYALCGFLHCFFEGYFVFTHATLPSSQSFFAQLWKEYSLSDSRYIASDPFMLCIEGLTMITWGPLSLYGAYLTALPASKGKQGLRHVIQIVVAIGHLYGVALYYGTCHFIETQSEGRISYSRPEFMYYWVYYAGMNAPWAVVPWLLLWQSAKEIEKAFRVAARIESKKGR</sequence>
<dbReference type="AlphaFoldDB" id="A0AAN7ALR6"/>
<protein>
    <submittedName>
        <fullName evidence="16">Emopamil-binding protein</fullName>
    </submittedName>
</protein>
<feature type="transmembrane region" description="Helical" evidence="14">
    <location>
        <begin position="189"/>
        <end position="210"/>
    </location>
</feature>
<accession>A0AAN7ALR6</accession>
<evidence type="ECO:0000256" key="1">
    <source>
        <dbReference type="ARBA" id="ARBA00004141"/>
    </source>
</evidence>
<feature type="domain" description="EXPERA" evidence="15">
    <location>
        <begin position="57"/>
        <end position="210"/>
    </location>
</feature>
<feature type="transmembrane region" description="Helical" evidence="14">
    <location>
        <begin position="150"/>
        <end position="169"/>
    </location>
</feature>
<evidence type="ECO:0000256" key="2">
    <source>
        <dbReference type="ARBA" id="ARBA00008337"/>
    </source>
</evidence>
<keyword evidence="6 13" id="KW-1133">Transmembrane helix</keyword>
<dbReference type="GO" id="GO:0000247">
    <property type="term" value="F:C-8 sterol isomerase activity"/>
    <property type="evidence" value="ECO:0007669"/>
    <property type="project" value="TreeGrafter"/>
</dbReference>
<evidence type="ECO:0000259" key="15">
    <source>
        <dbReference type="PROSITE" id="PS51751"/>
    </source>
</evidence>
<keyword evidence="9 13" id="KW-0472">Membrane</keyword>
<evidence type="ECO:0000256" key="8">
    <source>
        <dbReference type="ARBA" id="ARBA00023098"/>
    </source>
</evidence>
<evidence type="ECO:0000256" key="11">
    <source>
        <dbReference type="ARBA" id="ARBA00023221"/>
    </source>
</evidence>
<dbReference type="EMBL" id="MU864369">
    <property type="protein sequence ID" value="KAK4190090.1"/>
    <property type="molecule type" value="Genomic_DNA"/>
</dbReference>
<feature type="transmembrane region" description="Helical" evidence="14">
    <location>
        <begin position="59"/>
        <end position="81"/>
    </location>
</feature>
<comment type="subcellular location">
    <subcellularLocation>
        <location evidence="1">Membrane</location>
        <topology evidence="1">Multi-pass membrane protein</topology>
    </subcellularLocation>
</comment>
<proteinExistence type="inferred from homology"/>
<dbReference type="GO" id="GO:0016126">
    <property type="term" value="P:sterol biosynthetic process"/>
    <property type="evidence" value="ECO:0007669"/>
    <property type="project" value="UniProtKB-KW"/>
</dbReference>
<dbReference type="Pfam" id="PF05241">
    <property type="entry name" value="EBP"/>
    <property type="match status" value="1"/>
</dbReference>
<dbReference type="GO" id="GO:0004769">
    <property type="term" value="F:steroid Delta-isomerase activity"/>
    <property type="evidence" value="ECO:0007669"/>
    <property type="project" value="TreeGrafter"/>
</dbReference>
<dbReference type="Proteomes" id="UP001302126">
    <property type="component" value="Unassembled WGS sequence"/>
</dbReference>
<dbReference type="GO" id="GO:0005783">
    <property type="term" value="C:endoplasmic reticulum"/>
    <property type="evidence" value="ECO:0007669"/>
    <property type="project" value="TreeGrafter"/>
</dbReference>
<dbReference type="PROSITE" id="PS51751">
    <property type="entry name" value="EXPERA"/>
    <property type="match status" value="1"/>
</dbReference>
<comment type="similarity">
    <text evidence="2">Belongs to the EBP family.</text>
</comment>
<reference evidence="16" key="1">
    <citation type="journal article" date="2023" name="Mol. Phylogenet. Evol.">
        <title>Genome-scale phylogeny and comparative genomics of the fungal order Sordariales.</title>
        <authorList>
            <person name="Hensen N."/>
            <person name="Bonometti L."/>
            <person name="Westerberg I."/>
            <person name="Brannstrom I.O."/>
            <person name="Guillou S."/>
            <person name="Cros-Aarteil S."/>
            <person name="Calhoun S."/>
            <person name="Haridas S."/>
            <person name="Kuo A."/>
            <person name="Mondo S."/>
            <person name="Pangilinan J."/>
            <person name="Riley R."/>
            <person name="LaButti K."/>
            <person name="Andreopoulos B."/>
            <person name="Lipzen A."/>
            <person name="Chen C."/>
            <person name="Yan M."/>
            <person name="Daum C."/>
            <person name="Ng V."/>
            <person name="Clum A."/>
            <person name="Steindorff A."/>
            <person name="Ohm R.A."/>
            <person name="Martin F."/>
            <person name="Silar P."/>
            <person name="Natvig D.O."/>
            <person name="Lalanne C."/>
            <person name="Gautier V."/>
            <person name="Ament-Velasquez S.L."/>
            <person name="Kruys A."/>
            <person name="Hutchinson M.I."/>
            <person name="Powell A.J."/>
            <person name="Barry K."/>
            <person name="Miller A.N."/>
            <person name="Grigoriev I.V."/>
            <person name="Debuchy R."/>
            <person name="Gladieux P."/>
            <person name="Hiltunen Thoren M."/>
            <person name="Johannesson H."/>
        </authorList>
    </citation>
    <scope>NUCLEOTIDE SEQUENCE</scope>
    <source>
        <strain evidence="16">PSN309</strain>
    </source>
</reference>
<reference evidence="16" key="2">
    <citation type="submission" date="2023-05" db="EMBL/GenBank/DDBJ databases">
        <authorList>
            <consortium name="Lawrence Berkeley National Laboratory"/>
            <person name="Steindorff A."/>
            <person name="Hensen N."/>
            <person name="Bonometti L."/>
            <person name="Westerberg I."/>
            <person name="Brannstrom I.O."/>
            <person name="Guillou S."/>
            <person name="Cros-Aarteil S."/>
            <person name="Calhoun S."/>
            <person name="Haridas S."/>
            <person name="Kuo A."/>
            <person name="Mondo S."/>
            <person name="Pangilinan J."/>
            <person name="Riley R."/>
            <person name="Labutti K."/>
            <person name="Andreopoulos B."/>
            <person name="Lipzen A."/>
            <person name="Chen C."/>
            <person name="Yanf M."/>
            <person name="Daum C."/>
            <person name="Ng V."/>
            <person name="Clum A."/>
            <person name="Ohm R."/>
            <person name="Martin F."/>
            <person name="Silar P."/>
            <person name="Natvig D."/>
            <person name="Lalanne C."/>
            <person name="Gautier V."/>
            <person name="Ament-Velasquez S.L."/>
            <person name="Kruys A."/>
            <person name="Hutchinson M.I."/>
            <person name="Powell A.J."/>
            <person name="Barry K."/>
            <person name="Miller A.N."/>
            <person name="Grigoriev I.V."/>
            <person name="Debuchy R."/>
            <person name="Gladieux P."/>
            <person name="Thoren M.H."/>
            <person name="Johannesson H."/>
        </authorList>
    </citation>
    <scope>NUCLEOTIDE SEQUENCE</scope>
    <source>
        <strain evidence="16">PSN309</strain>
    </source>
</reference>
<dbReference type="PANTHER" id="PTHR14207">
    <property type="entry name" value="STEROL ISOMERASE"/>
    <property type="match status" value="1"/>
</dbReference>
<gene>
    <name evidence="16" type="ORF">QBC35DRAFT_543630</name>
</gene>
<dbReference type="InterPro" id="IPR033118">
    <property type="entry name" value="EXPERA"/>
</dbReference>
<evidence type="ECO:0000256" key="5">
    <source>
        <dbReference type="ARBA" id="ARBA00022955"/>
    </source>
</evidence>
<evidence type="ECO:0000256" key="3">
    <source>
        <dbReference type="ARBA" id="ARBA00022516"/>
    </source>
</evidence>
<evidence type="ECO:0000256" key="7">
    <source>
        <dbReference type="ARBA" id="ARBA00023011"/>
    </source>
</evidence>
<keyword evidence="17" id="KW-1185">Reference proteome</keyword>
<keyword evidence="10" id="KW-1207">Sterol metabolism</keyword>
<keyword evidence="12" id="KW-0413">Isomerase</keyword>
<evidence type="ECO:0000256" key="6">
    <source>
        <dbReference type="ARBA" id="ARBA00022989"/>
    </source>
</evidence>